<feature type="domain" description="RCK N-terminal" evidence="7">
    <location>
        <begin position="231"/>
        <end position="347"/>
    </location>
</feature>
<keyword evidence="3" id="KW-0633">Potassium transport</keyword>
<dbReference type="STRING" id="675511.GCA_000341735_01699"/>
<evidence type="ECO:0000256" key="2">
    <source>
        <dbReference type="ARBA" id="ARBA00022448"/>
    </source>
</evidence>
<dbReference type="RefSeq" id="WP_014148938.1">
    <property type="nucleotide sequence ID" value="NZ_CP035467.1"/>
</dbReference>
<dbReference type="InterPro" id="IPR050721">
    <property type="entry name" value="Trk_Ktr_HKT_K-transport"/>
</dbReference>
<dbReference type="SUPFAM" id="SSF116726">
    <property type="entry name" value="TrkA C-terminal domain-like"/>
    <property type="match status" value="2"/>
</dbReference>
<dbReference type="InterPro" id="IPR003148">
    <property type="entry name" value="RCK_N"/>
</dbReference>
<dbReference type="OrthoDB" id="9775180at2"/>
<dbReference type="PROSITE" id="PS51201">
    <property type="entry name" value="RCK_N"/>
    <property type="match status" value="2"/>
</dbReference>
<dbReference type="GO" id="GO:0015079">
    <property type="term" value="F:potassium ion transmembrane transporter activity"/>
    <property type="evidence" value="ECO:0007669"/>
    <property type="project" value="InterPro"/>
</dbReference>
<dbReference type="PANTHER" id="PTHR43833:SF5">
    <property type="entry name" value="TRK SYSTEM POTASSIUM UPTAKE PROTEIN TRKA"/>
    <property type="match status" value="1"/>
</dbReference>
<evidence type="ECO:0000256" key="3">
    <source>
        <dbReference type="ARBA" id="ARBA00022538"/>
    </source>
</evidence>
<proteinExistence type="predicted"/>
<dbReference type="AlphaFoldDB" id="A0A4P9UNZ9"/>
<evidence type="ECO:0000313" key="10">
    <source>
        <dbReference type="Proteomes" id="UP000305881"/>
    </source>
</evidence>
<feature type="domain" description="RCK C-terminal" evidence="8">
    <location>
        <begin position="142"/>
        <end position="226"/>
    </location>
</feature>
<accession>A0A4P9UNZ9</accession>
<dbReference type="NCBIfam" id="NF007031">
    <property type="entry name" value="PRK09496.1-2"/>
    <property type="match status" value="1"/>
</dbReference>
<dbReference type="SUPFAM" id="SSF51735">
    <property type="entry name" value="NAD(P)-binding Rossmann-fold domains"/>
    <property type="match status" value="2"/>
</dbReference>
<dbReference type="PANTHER" id="PTHR43833">
    <property type="entry name" value="POTASSIUM CHANNEL PROTEIN 2-RELATED-RELATED"/>
    <property type="match status" value="1"/>
</dbReference>
<dbReference type="Proteomes" id="UP000305881">
    <property type="component" value="Chromosome"/>
</dbReference>
<gene>
    <name evidence="9" type="primary">trkA</name>
    <name evidence="9" type="ORF">EQU24_06575</name>
</gene>
<dbReference type="KEGG" id="mbur:EQU24_06575"/>
<reference evidence="10" key="1">
    <citation type="journal article" date="2019" name="J. Bacteriol.">
        <title>A Mutagenic Screen Identifies a TonB-Dependent Receptor Required for the Lanthanide Metal Switch in the Type I Methanotroph 'Methylotuvimicrobium buryatense' 5GB1C.</title>
        <authorList>
            <person name="Groom J.D."/>
            <person name="Ford S.M."/>
            <person name="Pesesky M.W."/>
            <person name="Lidstrom M.E."/>
        </authorList>
    </citation>
    <scope>NUCLEOTIDE SEQUENCE [LARGE SCALE GENOMIC DNA]</scope>
    <source>
        <strain evidence="10">5GB1C</strain>
    </source>
</reference>
<dbReference type="InterPro" id="IPR006037">
    <property type="entry name" value="RCK_C"/>
</dbReference>
<dbReference type="PRINTS" id="PR00335">
    <property type="entry name" value="KUPTAKETRKA"/>
</dbReference>
<sequence length="455" mass="49717">MKILILGAGVTGSSVASALASEENDIVVIDRKPELLAALKERYDIATVAGNAAHPSILEMAGVRDTDIVIAVTDRDETNMLACQIINTLYSKPKTIARVRAIDFLKHPELFNPYGIAIDIVISPEQIVMEAIHNLIKFPGVLHISSFADGLVRLFSIKAVPEGFLTGKKIKALKQKLANGKIRVVAIFRQGESLEVNGEADILEGDEVFFVSPRHKIRKVLTELHTLEEPVKTIMIAGGGHIGKRLAMALEHNHQVKVIEHDPVRVKKIANELENTVVLQGDCTEETLLVDELIAKTDLFCAVTNNDGVNIIAAALAKKLGVKKTICLLNHGSYIKLLTGSEIDVVVQPNQETLGHILKHVRKGDVARVSSLCGGSAEAIEAIAHKDEDGRSLSVVGLRVDEVKLPEGVVLGALIRNKEVVPIHHDTVFEENDHIVMFALDKKLVKNIESYFQRI</sequence>
<dbReference type="NCBIfam" id="NF007032">
    <property type="entry name" value="PRK09496.1-4"/>
    <property type="match status" value="1"/>
</dbReference>
<dbReference type="InterPro" id="IPR036291">
    <property type="entry name" value="NAD(P)-bd_dom_sf"/>
</dbReference>
<keyword evidence="10" id="KW-1185">Reference proteome</keyword>
<name>A0A4P9UNZ9_METBY</name>
<evidence type="ECO:0000256" key="1">
    <source>
        <dbReference type="ARBA" id="ARBA00017378"/>
    </source>
</evidence>
<protein>
    <recommendedName>
        <fullName evidence="1">Trk system potassium uptake protein TrkA</fullName>
    </recommendedName>
</protein>
<evidence type="ECO:0000256" key="5">
    <source>
        <dbReference type="ARBA" id="ARBA00023027"/>
    </source>
</evidence>
<feature type="domain" description="RCK N-terminal" evidence="7">
    <location>
        <begin position="1"/>
        <end position="122"/>
    </location>
</feature>
<dbReference type="NCBIfam" id="NF007039">
    <property type="entry name" value="PRK09496.3-2"/>
    <property type="match status" value="1"/>
</dbReference>
<dbReference type="Gene3D" id="3.30.70.1450">
    <property type="entry name" value="Regulator of K+ conductance, C-terminal domain"/>
    <property type="match status" value="2"/>
</dbReference>
<organism evidence="9 10">
    <name type="scientific">Methylotuvimicrobium buryatense</name>
    <name type="common">Methylomicrobium buryatense</name>
    <dbReference type="NCBI Taxonomy" id="95641"/>
    <lineage>
        <taxon>Bacteria</taxon>
        <taxon>Pseudomonadati</taxon>
        <taxon>Pseudomonadota</taxon>
        <taxon>Gammaproteobacteria</taxon>
        <taxon>Methylococcales</taxon>
        <taxon>Methylococcaceae</taxon>
        <taxon>Methylotuvimicrobium</taxon>
    </lineage>
</organism>
<dbReference type="GO" id="GO:0005886">
    <property type="term" value="C:plasma membrane"/>
    <property type="evidence" value="ECO:0007669"/>
    <property type="project" value="InterPro"/>
</dbReference>
<dbReference type="EMBL" id="CP035467">
    <property type="protein sequence ID" value="QCW81951.1"/>
    <property type="molecule type" value="Genomic_DNA"/>
</dbReference>
<dbReference type="InterPro" id="IPR036721">
    <property type="entry name" value="RCK_C_sf"/>
</dbReference>
<dbReference type="Pfam" id="PF02254">
    <property type="entry name" value="TrkA_N"/>
    <property type="match status" value="2"/>
</dbReference>
<feature type="domain" description="RCK C-terminal" evidence="8">
    <location>
        <begin position="367"/>
        <end position="454"/>
    </location>
</feature>
<dbReference type="InterPro" id="IPR006036">
    <property type="entry name" value="K_uptake_TrkA"/>
</dbReference>
<dbReference type="NCBIfam" id="NF007030">
    <property type="entry name" value="PRK09496.1-1"/>
    <property type="match status" value="1"/>
</dbReference>
<keyword evidence="5" id="KW-0520">NAD</keyword>
<evidence type="ECO:0000259" key="7">
    <source>
        <dbReference type="PROSITE" id="PS51201"/>
    </source>
</evidence>
<evidence type="ECO:0000313" key="9">
    <source>
        <dbReference type="EMBL" id="QCW81951.1"/>
    </source>
</evidence>
<keyword evidence="2" id="KW-0813">Transport</keyword>
<dbReference type="Gene3D" id="3.40.50.720">
    <property type="entry name" value="NAD(P)-binding Rossmann-like Domain"/>
    <property type="match status" value="2"/>
</dbReference>
<evidence type="ECO:0000259" key="8">
    <source>
        <dbReference type="PROSITE" id="PS51202"/>
    </source>
</evidence>
<evidence type="ECO:0000256" key="6">
    <source>
        <dbReference type="ARBA" id="ARBA00023065"/>
    </source>
</evidence>
<keyword evidence="4" id="KW-0630">Potassium</keyword>
<dbReference type="PROSITE" id="PS51202">
    <property type="entry name" value="RCK_C"/>
    <property type="match status" value="2"/>
</dbReference>
<evidence type="ECO:0000256" key="4">
    <source>
        <dbReference type="ARBA" id="ARBA00022958"/>
    </source>
</evidence>
<keyword evidence="6" id="KW-0406">Ion transport</keyword>